<feature type="domain" description="PUB 12/19-like N-terminal" evidence="1">
    <location>
        <begin position="52"/>
        <end position="158"/>
    </location>
</feature>
<accession>A0AAE1JYD3</accession>
<evidence type="ECO:0000259" key="1">
    <source>
        <dbReference type="Pfam" id="PF25368"/>
    </source>
</evidence>
<dbReference type="EMBL" id="JAWXYG010000003">
    <property type="protein sequence ID" value="KAK4277833.1"/>
    <property type="molecule type" value="Genomic_DNA"/>
</dbReference>
<dbReference type="GO" id="GO:0007166">
    <property type="term" value="P:cell surface receptor signaling pathway"/>
    <property type="evidence" value="ECO:0007669"/>
    <property type="project" value="InterPro"/>
</dbReference>
<organism evidence="2 3">
    <name type="scientific">Acacia crassicarpa</name>
    <name type="common">northern wattle</name>
    <dbReference type="NCBI Taxonomy" id="499986"/>
    <lineage>
        <taxon>Eukaryota</taxon>
        <taxon>Viridiplantae</taxon>
        <taxon>Streptophyta</taxon>
        <taxon>Embryophyta</taxon>
        <taxon>Tracheophyta</taxon>
        <taxon>Spermatophyta</taxon>
        <taxon>Magnoliopsida</taxon>
        <taxon>eudicotyledons</taxon>
        <taxon>Gunneridae</taxon>
        <taxon>Pentapetalae</taxon>
        <taxon>rosids</taxon>
        <taxon>fabids</taxon>
        <taxon>Fabales</taxon>
        <taxon>Fabaceae</taxon>
        <taxon>Caesalpinioideae</taxon>
        <taxon>mimosoid clade</taxon>
        <taxon>Acacieae</taxon>
        <taxon>Acacia</taxon>
    </lineage>
</organism>
<dbReference type="Proteomes" id="UP001293593">
    <property type="component" value="Unassembled WGS sequence"/>
</dbReference>
<dbReference type="Gene3D" id="1.20.930.20">
    <property type="entry name" value="Adaptor protein Cbl, N-terminal domain"/>
    <property type="match status" value="1"/>
</dbReference>
<evidence type="ECO:0000313" key="3">
    <source>
        <dbReference type="Proteomes" id="UP001293593"/>
    </source>
</evidence>
<gene>
    <name evidence="2" type="ORF">QN277_015767</name>
</gene>
<reference evidence="2" key="1">
    <citation type="submission" date="2023-10" db="EMBL/GenBank/DDBJ databases">
        <title>Chromosome-level genome of the transformable northern wattle, Acacia crassicarpa.</title>
        <authorList>
            <person name="Massaro I."/>
            <person name="Sinha N.R."/>
            <person name="Poethig S."/>
            <person name="Leichty A.R."/>
        </authorList>
    </citation>
    <scope>NUCLEOTIDE SEQUENCE</scope>
    <source>
        <strain evidence="2">Acra3RX</strain>
        <tissue evidence="2">Leaf</tissue>
    </source>
</reference>
<proteinExistence type="predicted"/>
<dbReference type="InterPro" id="IPR057623">
    <property type="entry name" value="PUB12-19-like_N"/>
</dbReference>
<dbReference type="Pfam" id="PF25368">
    <property type="entry name" value="PUB10_N"/>
    <property type="match status" value="1"/>
</dbReference>
<dbReference type="AlphaFoldDB" id="A0AAE1JYD3"/>
<sequence length="205" mass="24030">MAIPRQIFSPRKRRPSAMSFISPKLTELDLLHSLLHLTREISSLKPIQFLLKRNSYYIIRKTNLLSVLFEELIRSSIPLSFQSVTLCFEEMYIVLQRIKTLIKDCSNESKMAMLMQNESIADNFHKLTVDLSTLLDIFPVMELELSDDVRELVILIRKRCIESKPFVDLKDNELRHAVVMMLDHIKREIVPDQSKLADIFKRLEI</sequence>
<comment type="caution">
    <text evidence="2">The sequence shown here is derived from an EMBL/GenBank/DDBJ whole genome shotgun (WGS) entry which is preliminary data.</text>
</comment>
<keyword evidence="3" id="KW-1185">Reference proteome</keyword>
<dbReference type="InterPro" id="IPR036537">
    <property type="entry name" value="Adaptor_Cbl_N_dom_sf"/>
</dbReference>
<protein>
    <recommendedName>
        <fullName evidence="1">PUB 12/19-like N-terminal domain-containing protein</fullName>
    </recommendedName>
</protein>
<name>A0AAE1JYD3_9FABA</name>
<evidence type="ECO:0000313" key="2">
    <source>
        <dbReference type="EMBL" id="KAK4277833.1"/>
    </source>
</evidence>